<evidence type="ECO:0000256" key="1">
    <source>
        <dbReference type="SAM" id="MobiDB-lite"/>
    </source>
</evidence>
<comment type="caution">
    <text evidence="3">The sequence shown here is derived from an EMBL/GenBank/DDBJ whole genome shotgun (WGS) entry which is preliminary data.</text>
</comment>
<feature type="region of interest" description="Disordered" evidence="1">
    <location>
        <begin position="1"/>
        <end position="59"/>
    </location>
</feature>
<feature type="domain" description="LysM" evidence="2">
    <location>
        <begin position="58"/>
        <end position="101"/>
    </location>
</feature>
<organism evidence="3 4">
    <name type="scientific">Levilactobacillus brevis</name>
    <name type="common">Lactobacillus brevis</name>
    <dbReference type="NCBI Taxonomy" id="1580"/>
    <lineage>
        <taxon>Bacteria</taxon>
        <taxon>Bacillati</taxon>
        <taxon>Bacillota</taxon>
        <taxon>Bacilli</taxon>
        <taxon>Lactobacillales</taxon>
        <taxon>Lactobacillaceae</taxon>
        <taxon>Levilactobacillus</taxon>
    </lineage>
</organism>
<feature type="compositionally biased region" description="Low complexity" evidence="1">
    <location>
        <begin position="19"/>
        <end position="59"/>
    </location>
</feature>
<dbReference type="PROSITE" id="PS51782">
    <property type="entry name" value="LYSM"/>
    <property type="match status" value="1"/>
</dbReference>
<evidence type="ECO:0000313" key="4">
    <source>
        <dbReference type="Proteomes" id="UP000785759"/>
    </source>
</evidence>
<name>A0AAJ5FMV1_LEVBR</name>
<proteinExistence type="predicted"/>
<dbReference type="EMBL" id="QFDK01000003">
    <property type="protein sequence ID" value="TOZ05128.1"/>
    <property type="molecule type" value="Genomic_DNA"/>
</dbReference>
<gene>
    <name evidence="3" type="ORF">DIS17_04075</name>
</gene>
<accession>A0AAJ5FMV1</accession>
<dbReference type="InterPro" id="IPR036779">
    <property type="entry name" value="LysM_dom_sf"/>
</dbReference>
<dbReference type="SMART" id="SM00257">
    <property type="entry name" value="LysM"/>
    <property type="match status" value="1"/>
</dbReference>
<dbReference type="AlphaFoldDB" id="A0AAJ5FMV1"/>
<dbReference type="Proteomes" id="UP000785759">
    <property type="component" value="Unassembled WGS sequence"/>
</dbReference>
<reference evidence="3" key="1">
    <citation type="submission" date="2018-05" db="EMBL/GenBank/DDBJ databases">
        <title>Genome Comparison of Lactic Acid Bacteria Isolated from non-Wheat Sourdough.</title>
        <authorList>
            <person name="Rice T."/>
            <person name="Axel C."/>
            <person name="Lynch K.M."/>
            <person name="Benz C."/>
            <person name="Arendt E.K."/>
            <person name="Coffey A."/>
        </authorList>
    </citation>
    <scope>NUCLEOTIDE SEQUENCE</scope>
    <source>
        <strain evidence="3">TR055</strain>
    </source>
</reference>
<dbReference type="Gene3D" id="3.10.350.10">
    <property type="entry name" value="LysM domain"/>
    <property type="match status" value="1"/>
</dbReference>
<evidence type="ECO:0000259" key="2">
    <source>
        <dbReference type="PROSITE" id="PS51782"/>
    </source>
</evidence>
<sequence>MIQKNNETKGGESMADTNSSSAASTPSSAAPSSKIATSMYASSTTPAAPATEPKSTAKTVTLKESDKLWRVATDAGISLDTLVKINGLKNYSVKPGKVLQLP</sequence>
<dbReference type="SUPFAM" id="SSF54106">
    <property type="entry name" value="LysM domain"/>
    <property type="match status" value="1"/>
</dbReference>
<protein>
    <recommendedName>
        <fullName evidence="2">LysM domain-containing protein</fullName>
    </recommendedName>
</protein>
<evidence type="ECO:0000313" key="3">
    <source>
        <dbReference type="EMBL" id="TOZ05128.1"/>
    </source>
</evidence>
<feature type="compositionally biased region" description="Basic and acidic residues" evidence="1">
    <location>
        <begin position="1"/>
        <end position="10"/>
    </location>
</feature>
<dbReference type="Pfam" id="PF01476">
    <property type="entry name" value="LysM"/>
    <property type="match status" value="1"/>
</dbReference>
<dbReference type="InterPro" id="IPR018392">
    <property type="entry name" value="LysM"/>
</dbReference>